<gene>
    <name evidence="3" type="ORF">FM119_04120</name>
</gene>
<dbReference type="AlphaFoldDB" id="A0A1R4IX59"/>
<keyword evidence="4" id="KW-1185">Reference proteome</keyword>
<dbReference type="RefSeq" id="WP_087136405.1">
    <property type="nucleotide sequence ID" value="NZ_FUKR01000022.1"/>
</dbReference>
<keyword evidence="2" id="KW-0812">Transmembrane</keyword>
<organism evidence="3 4">
    <name type="scientific">Mycetocola reblochoni REB411</name>
    <dbReference type="NCBI Taxonomy" id="1255698"/>
    <lineage>
        <taxon>Bacteria</taxon>
        <taxon>Bacillati</taxon>
        <taxon>Actinomycetota</taxon>
        <taxon>Actinomycetes</taxon>
        <taxon>Micrococcales</taxon>
        <taxon>Microbacteriaceae</taxon>
        <taxon>Mycetocola</taxon>
    </lineage>
</organism>
<feature type="transmembrane region" description="Helical" evidence="2">
    <location>
        <begin position="27"/>
        <end position="51"/>
    </location>
</feature>
<keyword evidence="2" id="KW-1133">Transmembrane helix</keyword>
<protein>
    <submittedName>
        <fullName evidence="3">Uncharacterized protein</fullName>
    </submittedName>
</protein>
<feature type="transmembrane region" description="Helical" evidence="2">
    <location>
        <begin position="57"/>
        <end position="81"/>
    </location>
</feature>
<dbReference type="Proteomes" id="UP000196778">
    <property type="component" value="Unassembled WGS sequence"/>
</dbReference>
<name>A0A1R4IX59_9MICO</name>
<dbReference type="EMBL" id="FUKR01000022">
    <property type="protein sequence ID" value="SJN24279.1"/>
    <property type="molecule type" value="Genomic_DNA"/>
</dbReference>
<sequence length="122" mass="12033">MPHDAPDQTAADPGGVFSSAIITPRGLGGAVVFGIGLATMAVLPVGLVLWAAGSGTLLLIVGAIALLPGAGLMAAGGYLMYRSLRPRPAPSATADAARTGVAAPHTDPAATAGPHISDREDR</sequence>
<accession>A0A1R4IX59</accession>
<evidence type="ECO:0000313" key="4">
    <source>
        <dbReference type="Proteomes" id="UP000196778"/>
    </source>
</evidence>
<evidence type="ECO:0000256" key="2">
    <source>
        <dbReference type="SAM" id="Phobius"/>
    </source>
</evidence>
<feature type="compositionally biased region" description="Low complexity" evidence="1">
    <location>
        <begin position="92"/>
        <end position="103"/>
    </location>
</feature>
<reference evidence="4" key="1">
    <citation type="submission" date="2017-02" db="EMBL/GenBank/DDBJ databases">
        <authorList>
            <person name="Dridi B."/>
        </authorList>
    </citation>
    <scope>NUCLEOTIDE SEQUENCE [LARGE SCALE GENOMIC DNA]</scope>
    <source>
        <strain evidence="4">EB411</strain>
    </source>
</reference>
<evidence type="ECO:0000313" key="3">
    <source>
        <dbReference type="EMBL" id="SJN24279.1"/>
    </source>
</evidence>
<evidence type="ECO:0000256" key="1">
    <source>
        <dbReference type="SAM" id="MobiDB-lite"/>
    </source>
</evidence>
<keyword evidence="2" id="KW-0472">Membrane</keyword>
<feature type="region of interest" description="Disordered" evidence="1">
    <location>
        <begin position="88"/>
        <end position="122"/>
    </location>
</feature>
<proteinExistence type="predicted"/>